<feature type="domain" description="Zinc knuckle CX2CX4HX4C" evidence="2">
    <location>
        <begin position="42"/>
        <end position="83"/>
    </location>
</feature>
<feature type="region of interest" description="Disordered" evidence="1">
    <location>
        <begin position="117"/>
        <end position="150"/>
    </location>
</feature>
<dbReference type="EMBL" id="OX451741">
    <property type="protein sequence ID" value="CAI8618873.1"/>
    <property type="molecule type" value="Genomic_DNA"/>
</dbReference>
<gene>
    <name evidence="3" type="ORF">VFH_VI144240</name>
</gene>
<feature type="compositionally biased region" description="Gly residues" evidence="1">
    <location>
        <begin position="127"/>
        <end position="136"/>
    </location>
</feature>
<organism evidence="3 4">
    <name type="scientific">Vicia faba</name>
    <name type="common">Broad bean</name>
    <name type="synonym">Faba vulgaris</name>
    <dbReference type="NCBI Taxonomy" id="3906"/>
    <lineage>
        <taxon>Eukaryota</taxon>
        <taxon>Viridiplantae</taxon>
        <taxon>Streptophyta</taxon>
        <taxon>Embryophyta</taxon>
        <taxon>Tracheophyta</taxon>
        <taxon>Spermatophyta</taxon>
        <taxon>Magnoliopsida</taxon>
        <taxon>eudicotyledons</taxon>
        <taxon>Gunneridae</taxon>
        <taxon>Pentapetalae</taxon>
        <taxon>rosids</taxon>
        <taxon>fabids</taxon>
        <taxon>Fabales</taxon>
        <taxon>Fabaceae</taxon>
        <taxon>Papilionoideae</taxon>
        <taxon>50 kb inversion clade</taxon>
        <taxon>NPAAA clade</taxon>
        <taxon>Hologalegina</taxon>
        <taxon>IRL clade</taxon>
        <taxon>Fabeae</taxon>
        <taxon>Vicia</taxon>
    </lineage>
</organism>
<dbReference type="Pfam" id="PF14392">
    <property type="entry name" value="zf-CCHC_4"/>
    <property type="match status" value="1"/>
</dbReference>
<keyword evidence="4" id="KW-1185">Reference proteome</keyword>
<sequence>MSEVVDILIGNHIGKFVKYDEQNNYASWRKFMRIRVGINVQLPLKKSWFFNRMTGDKVQVVFKYEKLGTFCFLCGLIGHLNFCHLKFISSTRPDEKGWGNFVRAESGAFKANGNSNKWLRNGRNKEGGGSGVGEGRFVGDRETDGNDTNTNVINERHTLHGKVLIDRDSISKKLVFFKAAERSVDQAAKWISFNPVEKLQPETNEVLESSSTQIIPSAELELAVSLTNKVVVSPRVPTGSHVEAEQSLASQLLHMSNGSNIPDAVELLLLKYGGDIHYATFVGQNDGVFINPKDLGQIMQEREYVSGTVINKLASVAGSSLKDSQHTVGTSPVKDKLQSTGSRIEAMHNNPADNLK</sequence>
<reference evidence="3 4" key="1">
    <citation type="submission" date="2023-01" db="EMBL/GenBank/DDBJ databases">
        <authorList>
            <person name="Kreplak J."/>
        </authorList>
    </citation>
    <scope>NUCLEOTIDE SEQUENCE [LARGE SCALE GENOMIC DNA]</scope>
</reference>
<dbReference type="InterPro" id="IPR025836">
    <property type="entry name" value="Zn_knuckle_CX2CX4HX4C"/>
</dbReference>
<evidence type="ECO:0000313" key="3">
    <source>
        <dbReference type="EMBL" id="CAI8618873.1"/>
    </source>
</evidence>
<name>A0AAV1BB24_VICFA</name>
<dbReference type="InterPro" id="IPR040256">
    <property type="entry name" value="At4g02000-like"/>
</dbReference>
<evidence type="ECO:0000313" key="4">
    <source>
        <dbReference type="Proteomes" id="UP001157006"/>
    </source>
</evidence>
<dbReference type="AlphaFoldDB" id="A0AAV1BB24"/>
<accession>A0AAV1BB24</accession>
<dbReference type="Proteomes" id="UP001157006">
    <property type="component" value="Chromosome 6"/>
</dbReference>
<protein>
    <recommendedName>
        <fullName evidence="2">Zinc knuckle CX2CX4HX4C domain-containing protein</fullName>
    </recommendedName>
</protein>
<dbReference type="PANTHER" id="PTHR31286:SF99">
    <property type="entry name" value="DUF4283 DOMAIN-CONTAINING PROTEIN"/>
    <property type="match status" value="1"/>
</dbReference>
<evidence type="ECO:0000256" key="1">
    <source>
        <dbReference type="SAM" id="MobiDB-lite"/>
    </source>
</evidence>
<proteinExistence type="predicted"/>
<evidence type="ECO:0000259" key="2">
    <source>
        <dbReference type="Pfam" id="PF14392"/>
    </source>
</evidence>
<dbReference type="PANTHER" id="PTHR31286">
    <property type="entry name" value="GLYCINE-RICH CELL WALL STRUCTURAL PROTEIN 1.8-LIKE"/>
    <property type="match status" value="1"/>
</dbReference>